<dbReference type="Proteomes" id="UP000193560">
    <property type="component" value="Unassembled WGS sequence"/>
</dbReference>
<reference evidence="2 3" key="1">
    <citation type="submission" date="2016-07" db="EMBL/GenBank/DDBJ databases">
        <title>Pervasive Adenine N6-methylation of Active Genes in Fungi.</title>
        <authorList>
            <consortium name="DOE Joint Genome Institute"/>
            <person name="Mondo S.J."/>
            <person name="Dannebaum R.O."/>
            <person name="Kuo R.C."/>
            <person name="Labutti K."/>
            <person name="Haridas S."/>
            <person name="Kuo A."/>
            <person name="Salamov A."/>
            <person name="Ahrendt S.R."/>
            <person name="Lipzen A."/>
            <person name="Sullivan W."/>
            <person name="Andreopoulos W.B."/>
            <person name="Clum A."/>
            <person name="Lindquist E."/>
            <person name="Daum C."/>
            <person name="Ramamoorthy G.K."/>
            <person name="Gryganskyi A."/>
            <person name="Culley D."/>
            <person name="Magnuson J.K."/>
            <person name="James T.Y."/>
            <person name="O'Malley M.A."/>
            <person name="Stajich J.E."/>
            <person name="Spatafora J.W."/>
            <person name="Visel A."/>
            <person name="Grigoriev I.V."/>
        </authorList>
    </citation>
    <scope>NUCLEOTIDE SEQUENCE [LARGE SCALE GENOMIC DNA]</scope>
    <source>
        <strain evidence="2 3">NRRL 1336</strain>
    </source>
</reference>
<name>A0A1X2IUW3_9FUNG</name>
<accession>A0A1X2IUW3</accession>
<keyword evidence="3" id="KW-1185">Reference proteome</keyword>
<dbReference type="EMBL" id="MCGE01000004">
    <property type="protein sequence ID" value="ORZ22599.1"/>
    <property type="molecule type" value="Genomic_DNA"/>
</dbReference>
<evidence type="ECO:0000256" key="1">
    <source>
        <dbReference type="SAM" id="MobiDB-lite"/>
    </source>
</evidence>
<feature type="region of interest" description="Disordered" evidence="1">
    <location>
        <begin position="134"/>
        <end position="154"/>
    </location>
</feature>
<organism evidence="2 3">
    <name type="scientific">Absidia repens</name>
    <dbReference type="NCBI Taxonomy" id="90262"/>
    <lineage>
        <taxon>Eukaryota</taxon>
        <taxon>Fungi</taxon>
        <taxon>Fungi incertae sedis</taxon>
        <taxon>Mucoromycota</taxon>
        <taxon>Mucoromycotina</taxon>
        <taxon>Mucoromycetes</taxon>
        <taxon>Mucorales</taxon>
        <taxon>Cunninghamellaceae</taxon>
        <taxon>Absidia</taxon>
    </lineage>
</organism>
<evidence type="ECO:0000313" key="2">
    <source>
        <dbReference type="EMBL" id="ORZ22599.1"/>
    </source>
</evidence>
<sequence length="154" mass="17710">MDGQFLMINQETRQQAEQHRDCIIDGVGTTPVSNKWPIWFWKASPFIYMATNEKSSVSFSPFTKVTPYCRHYSSPGPPITSFGIRNVRPKLCYQLGWCHLFGLHLLTAAILQQYRPQSFVSVSSGVERHLDSEKVGTCRGDDSDTEWKRKKQQH</sequence>
<feature type="compositionally biased region" description="Basic and acidic residues" evidence="1">
    <location>
        <begin position="134"/>
        <end position="147"/>
    </location>
</feature>
<proteinExistence type="predicted"/>
<dbReference type="AlphaFoldDB" id="A0A1X2IUW3"/>
<protein>
    <submittedName>
        <fullName evidence="2">Uncharacterized protein</fullName>
    </submittedName>
</protein>
<evidence type="ECO:0000313" key="3">
    <source>
        <dbReference type="Proteomes" id="UP000193560"/>
    </source>
</evidence>
<comment type="caution">
    <text evidence="2">The sequence shown here is derived from an EMBL/GenBank/DDBJ whole genome shotgun (WGS) entry which is preliminary data.</text>
</comment>
<gene>
    <name evidence="2" type="ORF">BCR42DRAFT_406578</name>
</gene>